<accession>A0ABN2TEI5</accession>
<feature type="domain" description="Chaplin" evidence="5">
    <location>
        <begin position="36"/>
        <end position="76"/>
    </location>
</feature>
<keyword evidence="4" id="KW-0732">Signal</keyword>
<keyword evidence="2" id="KW-0130">Cell adhesion</keyword>
<evidence type="ECO:0000259" key="5">
    <source>
        <dbReference type="PROSITE" id="PS51884"/>
    </source>
</evidence>
<evidence type="ECO:0000256" key="4">
    <source>
        <dbReference type="SAM" id="SignalP"/>
    </source>
</evidence>
<evidence type="ECO:0000256" key="2">
    <source>
        <dbReference type="ARBA" id="ARBA00022889"/>
    </source>
</evidence>
<gene>
    <name evidence="6" type="ORF">GCM10009838_85370</name>
</gene>
<feature type="signal peptide" evidence="4">
    <location>
        <begin position="1"/>
        <end position="20"/>
    </location>
</feature>
<sequence length="77" mass="7390">MAVMAIAVASLSGAAATATADDGDHGAAAFGNAVGSPGILSGNVVQVPIYLPIEICGNNVSILSALDGALGNVCVQH</sequence>
<feature type="chain" id="PRO_5045154326" description="Chaplin domain-containing protein" evidence="4">
    <location>
        <begin position="21"/>
        <end position="77"/>
    </location>
</feature>
<keyword evidence="1" id="KW-0134">Cell wall</keyword>
<keyword evidence="1" id="KW-0964">Secreted</keyword>
<evidence type="ECO:0000256" key="3">
    <source>
        <dbReference type="ARBA" id="ARBA00023087"/>
    </source>
</evidence>
<comment type="caution">
    <text evidence="6">The sequence shown here is derived from an EMBL/GenBank/DDBJ whole genome shotgun (WGS) entry which is preliminary data.</text>
</comment>
<dbReference type="EMBL" id="BAAAQM010000089">
    <property type="protein sequence ID" value="GAA2006052.1"/>
    <property type="molecule type" value="Genomic_DNA"/>
</dbReference>
<reference evidence="6 7" key="1">
    <citation type="journal article" date="2019" name="Int. J. Syst. Evol. Microbiol.">
        <title>The Global Catalogue of Microorganisms (GCM) 10K type strain sequencing project: providing services to taxonomists for standard genome sequencing and annotation.</title>
        <authorList>
            <consortium name="The Broad Institute Genomics Platform"/>
            <consortium name="The Broad Institute Genome Sequencing Center for Infectious Disease"/>
            <person name="Wu L."/>
            <person name="Ma J."/>
        </authorList>
    </citation>
    <scope>NUCLEOTIDE SEQUENCE [LARGE SCALE GENOMIC DNA]</scope>
    <source>
        <strain evidence="6 7">JCM 16013</strain>
    </source>
</reference>
<dbReference type="Pfam" id="PF03777">
    <property type="entry name" value="ChpA-C"/>
    <property type="match status" value="1"/>
</dbReference>
<keyword evidence="3" id="KW-0034">Amyloid</keyword>
<evidence type="ECO:0000313" key="7">
    <source>
        <dbReference type="Proteomes" id="UP001499854"/>
    </source>
</evidence>
<evidence type="ECO:0000256" key="1">
    <source>
        <dbReference type="ARBA" id="ARBA00022512"/>
    </source>
</evidence>
<keyword evidence="7" id="KW-1185">Reference proteome</keyword>
<proteinExistence type="predicted"/>
<dbReference type="InterPro" id="IPR005528">
    <property type="entry name" value="ChpA-H"/>
</dbReference>
<protein>
    <recommendedName>
        <fullName evidence="5">Chaplin domain-containing protein</fullName>
    </recommendedName>
</protein>
<evidence type="ECO:0000313" key="6">
    <source>
        <dbReference type="EMBL" id="GAA2006052.1"/>
    </source>
</evidence>
<dbReference type="PROSITE" id="PS51884">
    <property type="entry name" value="CHAPLIN"/>
    <property type="match status" value="1"/>
</dbReference>
<organism evidence="6 7">
    <name type="scientific">Catenulispora subtropica</name>
    <dbReference type="NCBI Taxonomy" id="450798"/>
    <lineage>
        <taxon>Bacteria</taxon>
        <taxon>Bacillati</taxon>
        <taxon>Actinomycetota</taxon>
        <taxon>Actinomycetes</taxon>
        <taxon>Catenulisporales</taxon>
        <taxon>Catenulisporaceae</taxon>
        <taxon>Catenulispora</taxon>
    </lineage>
</organism>
<dbReference type="Proteomes" id="UP001499854">
    <property type="component" value="Unassembled WGS sequence"/>
</dbReference>
<name>A0ABN2TEI5_9ACTN</name>